<protein>
    <submittedName>
        <fullName evidence="1">Uncharacterized protein</fullName>
    </submittedName>
</protein>
<evidence type="ECO:0000313" key="1">
    <source>
        <dbReference type="EMBL" id="SEF91894.1"/>
    </source>
</evidence>
<dbReference type="RefSeq" id="WP_200820559.1">
    <property type="nucleotide sequence ID" value="NZ_FNVR01000008.1"/>
</dbReference>
<sequence length="56" mass="5882">MKELSKLELIEIVGGEVSPARKAGRAVGDFLAYCTAVAIYVADTAVDVIKTAADLK</sequence>
<dbReference type="AlphaFoldDB" id="A0A1H5VXB0"/>
<keyword evidence="2" id="KW-1185">Reference proteome</keyword>
<name>A0A1H5VXB0_9BACT</name>
<organism evidence="1 2">
    <name type="scientific">Algoriphagus boritolerans DSM 17298 = JCM 18970</name>
    <dbReference type="NCBI Taxonomy" id="1120964"/>
    <lineage>
        <taxon>Bacteria</taxon>
        <taxon>Pseudomonadati</taxon>
        <taxon>Bacteroidota</taxon>
        <taxon>Cytophagia</taxon>
        <taxon>Cytophagales</taxon>
        <taxon>Cyclobacteriaceae</taxon>
        <taxon>Algoriphagus</taxon>
    </lineage>
</organism>
<dbReference type="Proteomes" id="UP000236736">
    <property type="component" value="Unassembled WGS sequence"/>
</dbReference>
<accession>A0A1H5VXB0</accession>
<dbReference type="EMBL" id="FNVR01000008">
    <property type="protein sequence ID" value="SEF91894.1"/>
    <property type="molecule type" value="Genomic_DNA"/>
</dbReference>
<reference evidence="2" key="1">
    <citation type="submission" date="2016-10" db="EMBL/GenBank/DDBJ databases">
        <authorList>
            <person name="Varghese N."/>
            <person name="Submissions S."/>
        </authorList>
    </citation>
    <scope>NUCLEOTIDE SEQUENCE [LARGE SCALE GENOMIC DNA]</scope>
    <source>
        <strain evidence="2">DSM 17298</strain>
    </source>
</reference>
<gene>
    <name evidence="1" type="ORF">SAMN03080598_01863</name>
</gene>
<evidence type="ECO:0000313" key="2">
    <source>
        <dbReference type="Proteomes" id="UP000236736"/>
    </source>
</evidence>
<proteinExistence type="predicted"/>